<sequence length="73" mass="8577">CNIYNLRHSNRALLMYLERNCRILERNYGFKLLALRLTISITRVMTLASETMFSASSMFQETTKIETAREKVN</sequence>
<evidence type="ECO:0000313" key="2">
    <source>
        <dbReference type="Proteomes" id="UP001328107"/>
    </source>
</evidence>
<protein>
    <submittedName>
        <fullName evidence="1">Uncharacterized protein</fullName>
    </submittedName>
</protein>
<accession>A0AAN5CTY4</accession>
<dbReference type="AlphaFoldDB" id="A0AAN5CTY4"/>
<reference evidence="2" key="1">
    <citation type="submission" date="2022-10" db="EMBL/GenBank/DDBJ databases">
        <title>Genome assembly of Pristionchus species.</title>
        <authorList>
            <person name="Yoshida K."/>
            <person name="Sommer R.J."/>
        </authorList>
    </citation>
    <scope>NUCLEOTIDE SEQUENCE [LARGE SCALE GENOMIC DNA]</scope>
    <source>
        <strain evidence="2">RS5460</strain>
    </source>
</reference>
<dbReference type="Proteomes" id="UP001328107">
    <property type="component" value="Unassembled WGS sequence"/>
</dbReference>
<organism evidence="1 2">
    <name type="scientific">Pristionchus mayeri</name>
    <dbReference type="NCBI Taxonomy" id="1317129"/>
    <lineage>
        <taxon>Eukaryota</taxon>
        <taxon>Metazoa</taxon>
        <taxon>Ecdysozoa</taxon>
        <taxon>Nematoda</taxon>
        <taxon>Chromadorea</taxon>
        <taxon>Rhabditida</taxon>
        <taxon>Rhabditina</taxon>
        <taxon>Diplogasteromorpha</taxon>
        <taxon>Diplogasteroidea</taxon>
        <taxon>Neodiplogasteridae</taxon>
        <taxon>Pristionchus</taxon>
    </lineage>
</organism>
<keyword evidence="2" id="KW-1185">Reference proteome</keyword>
<name>A0AAN5CTY4_9BILA</name>
<evidence type="ECO:0000313" key="1">
    <source>
        <dbReference type="EMBL" id="GMR50017.1"/>
    </source>
</evidence>
<dbReference type="EMBL" id="BTRK01000004">
    <property type="protein sequence ID" value="GMR50017.1"/>
    <property type="molecule type" value="Genomic_DNA"/>
</dbReference>
<comment type="caution">
    <text evidence="1">The sequence shown here is derived from an EMBL/GenBank/DDBJ whole genome shotgun (WGS) entry which is preliminary data.</text>
</comment>
<feature type="non-terminal residue" evidence="1">
    <location>
        <position position="1"/>
    </location>
</feature>
<proteinExistence type="predicted"/>
<gene>
    <name evidence="1" type="ORF">PMAYCL1PPCAC_20212</name>
</gene>